<dbReference type="InterPro" id="IPR003611">
    <property type="entry name" value="NUMOD3"/>
</dbReference>
<feature type="region of interest" description="Disordered" evidence="1">
    <location>
        <begin position="15"/>
        <end position="61"/>
    </location>
</feature>
<dbReference type="InterPro" id="IPR007569">
    <property type="entry name" value="DUF559"/>
</dbReference>
<dbReference type="Pfam" id="PF07460">
    <property type="entry name" value="NUMOD3"/>
    <property type="match status" value="1"/>
</dbReference>
<evidence type="ECO:0000256" key="1">
    <source>
        <dbReference type="SAM" id="MobiDB-lite"/>
    </source>
</evidence>
<reference evidence="3" key="1">
    <citation type="journal article" date="2015" name="Nature">
        <title>Complex archaea that bridge the gap between prokaryotes and eukaryotes.</title>
        <authorList>
            <person name="Spang A."/>
            <person name="Saw J.H."/>
            <person name="Jorgensen S.L."/>
            <person name="Zaremba-Niedzwiedzka K."/>
            <person name="Martijn J."/>
            <person name="Lind A.E."/>
            <person name="van Eijk R."/>
            <person name="Schleper C."/>
            <person name="Guy L."/>
            <person name="Ettema T.J."/>
        </authorList>
    </citation>
    <scope>NUCLEOTIDE SEQUENCE</scope>
</reference>
<comment type="caution">
    <text evidence="3">The sequence shown here is derived from an EMBL/GenBank/DDBJ whole genome shotgun (WGS) entry which is preliminary data.</text>
</comment>
<evidence type="ECO:0000313" key="3">
    <source>
        <dbReference type="EMBL" id="KKN67330.1"/>
    </source>
</evidence>
<feature type="domain" description="Nuclease associated modular" evidence="2">
    <location>
        <begin position="33"/>
        <end position="49"/>
    </location>
</feature>
<protein>
    <recommendedName>
        <fullName evidence="2">Nuclease associated modular domain-containing protein</fullName>
    </recommendedName>
</protein>
<dbReference type="AlphaFoldDB" id="A0A0F9SEP9"/>
<dbReference type="InterPro" id="IPR011335">
    <property type="entry name" value="Restrct_endonuc-II-like"/>
</dbReference>
<accession>A0A0F9SEP9</accession>
<dbReference type="Gene3D" id="3.40.960.10">
    <property type="entry name" value="VSR Endonuclease"/>
    <property type="match status" value="1"/>
</dbReference>
<dbReference type="EMBL" id="LAZR01000476">
    <property type="protein sequence ID" value="KKN67330.1"/>
    <property type="molecule type" value="Genomic_DNA"/>
</dbReference>
<name>A0A0F9SEP9_9ZZZZ</name>
<feature type="domain" description="Nuclease associated modular" evidence="2">
    <location>
        <begin position="68"/>
        <end position="84"/>
    </location>
</feature>
<proteinExistence type="predicted"/>
<gene>
    <name evidence="3" type="ORF">LCGC14_0461940</name>
</gene>
<dbReference type="GO" id="GO:0003677">
    <property type="term" value="F:DNA binding"/>
    <property type="evidence" value="ECO:0007669"/>
    <property type="project" value="InterPro"/>
</dbReference>
<feature type="domain" description="Nuclease associated modular" evidence="2">
    <location>
        <begin position="50"/>
        <end position="66"/>
    </location>
</feature>
<dbReference type="SUPFAM" id="SSF52980">
    <property type="entry name" value="Restriction endonuclease-like"/>
    <property type="match status" value="1"/>
</dbReference>
<dbReference type="Pfam" id="PF04480">
    <property type="entry name" value="DUF559"/>
    <property type="match status" value="1"/>
</dbReference>
<dbReference type="SMART" id="SM00496">
    <property type="entry name" value="IENR2"/>
    <property type="match status" value="3"/>
</dbReference>
<sequence>MDNPTCKKCGRWIGRSHKCPEDGWNSGEKNPMYGKKHSKETKEKWSKLRKNVPKSEETKEKMSSSWDYNKHIIPEIIAKMRNTKKGKCLGKDNPNYGNKWGDEQKKIASIRMMGKKNPKLSIMNHKRYVEGKNVFPKKDSSIEVKIQNLLTQLHIEYFTHKYMKIEHGYQCDILIPTQNGINQKTIIECDGCYWHGCLICNLNKPKEIKEQKEKDKLRTKELQKKGFTVIRLWEHKIKNMELNDLKNEL</sequence>
<dbReference type="SUPFAM" id="SSF64496">
    <property type="entry name" value="DNA-binding domain of intron-encoded endonucleases"/>
    <property type="match status" value="2"/>
</dbReference>
<organism evidence="3">
    <name type="scientific">marine sediment metagenome</name>
    <dbReference type="NCBI Taxonomy" id="412755"/>
    <lineage>
        <taxon>unclassified sequences</taxon>
        <taxon>metagenomes</taxon>
        <taxon>ecological metagenomes</taxon>
    </lineage>
</organism>
<evidence type="ECO:0000259" key="2">
    <source>
        <dbReference type="SMART" id="SM00496"/>
    </source>
</evidence>